<organism evidence="2 4">
    <name type="scientific">Neptunomonas phycophila</name>
    <dbReference type="NCBI Taxonomy" id="1572645"/>
    <lineage>
        <taxon>Bacteria</taxon>
        <taxon>Pseudomonadati</taxon>
        <taxon>Pseudomonadota</taxon>
        <taxon>Gammaproteobacteria</taxon>
        <taxon>Oceanospirillales</taxon>
        <taxon>Oceanospirillaceae</taxon>
        <taxon>Neptunomonas</taxon>
    </lineage>
</organism>
<keyword evidence="1" id="KW-0812">Transmembrane</keyword>
<accession>A0AAW7XFJ5</accession>
<gene>
    <name evidence="2" type="ORF">Q4490_05205</name>
    <name evidence="3" type="ORF">Q8W30_15685</name>
</gene>
<evidence type="ECO:0000313" key="4">
    <source>
        <dbReference type="Proteomes" id="UP001169862"/>
    </source>
</evidence>
<dbReference type="EMBL" id="JAUYVO010000013">
    <property type="protein sequence ID" value="MDP2524014.1"/>
    <property type="molecule type" value="Genomic_DNA"/>
</dbReference>
<dbReference type="Pfam" id="PF07963">
    <property type="entry name" value="N_methyl"/>
    <property type="match status" value="1"/>
</dbReference>
<dbReference type="PANTHER" id="PTHR30093:SF47">
    <property type="entry name" value="TYPE IV PILUS NON-CORE MINOR PILIN PILE"/>
    <property type="match status" value="1"/>
</dbReference>
<evidence type="ECO:0000313" key="5">
    <source>
        <dbReference type="Proteomes" id="UP001177341"/>
    </source>
</evidence>
<feature type="transmembrane region" description="Helical" evidence="1">
    <location>
        <begin position="7"/>
        <end position="31"/>
    </location>
</feature>
<keyword evidence="5" id="KW-1185">Reference proteome</keyword>
<dbReference type="NCBIfam" id="TIGR02532">
    <property type="entry name" value="IV_pilin_GFxxxE"/>
    <property type="match status" value="1"/>
</dbReference>
<keyword evidence="1" id="KW-0472">Membrane</keyword>
<name>A0AAW7XFJ5_9GAMM</name>
<dbReference type="SUPFAM" id="SSF54523">
    <property type="entry name" value="Pili subunits"/>
    <property type="match status" value="1"/>
</dbReference>
<dbReference type="EMBL" id="JAUOPG010000003">
    <property type="protein sequence ID" value="MDO6452957.1"/>
    <property type="molecule type" value="Genomic_DNA"/>
</dbReference>
<comment type="caution">
    <text evidence="2">The sequence shown here is derived from an EMBL/GenBank/DDBJ whole genome shotgun (WGS) entry which is preliminary data.</text>
</comment>
<keyword evidence="1" id="KW-1133">Transmembrane helix</keyword>
<dbReference type="Proteomes" id="UP001177341">
    <property type="component" value="Unassembled WGS sequence"/>
</dbReference>
<dbReference type="PANTHER" id="PTHR30093">
    <property type="entry name" value="GENERAL SECRETION PATHWAY PROTEIN G"/>
    <property type="match status" value="1"/>
</dbReference>
<dbReference type="RefSeq" id="WP_215151658.1">
    <property type="nucleotide sequence ID" value="NZ_JAHHDZ010000011.1"/>
</dbReference>
<dbReference type="InterPro" id="IPR031982">
    <property type="entry name" value="PilE-like"/>
</dbReference>
<dbReference type="Gene3D" id="3.30.700.10">
    <property type="entry name" value="Glycoprotein, Type 4 Pilin"/>
    <property type="match status" value="1"/>
</dbReference>
<evidence type="ECO:0000256" key="1">
    <source>
        <dbReference type="SAM" id="Phobius"/>
    </source>
</evidence>
<evidence type="ECO:0000313" key="2">
    <source>
        <dbReference type="EMBL" id="MDO6452957.1"/>
    </source>
</evidence>
<dbReference type="PROSITE" id="PS00409">
    <property type="entry name" value="PROKAR_NTER_METHYL"/>
    <property type="match status" value="1"/>
</dbReference>
<proteinExistence type="predicted"/>
<dbReference type="GO" id="GO:0043683">
    <property type="term" value="P:type IV pilus assembly"/>
    <property type="evidence" value="ECO:0007669"/>
    <property type="project" value="InterPro"/>
</dbReference>
<dbReference type="InterPro" id="IPR045584">
    <property type="entry name" value="Pilin-like"/>
</dbReference>
<reference evidence="2" key="1">
    <citation type="submission" date="2023-07" db="EMBL/GenBank/DDBJ databases">
        <title>Genome content predicts the carbon catabolic preferences of heterotrophic bacteria.</title>
        <authorList>
            <person name="Gralka M."/>
        </authorList>
    </citation>
    <scope>NUCLEOTIDE SEQUENCE</scope>
    <source>
        <strain evidence="3">5G01</strain>
        <strain evidence="2">I2M16</strain>
    </source>
</reference>
<evidence type="ECO:0000313" key="3">
    <source>
        <dbReference type="EMBL" id="MDP2524014.1"/>
    </source>
</evidence>
<dbReference type="AlphaFoldDB" id="A0AAW7XFJ5"/>
<protein>
    <submittedName>
        <fullName evidence="2">Type IV pilin protein</fullName>
    </submittedName>
</protein>
<dbReference type="Proteomes" id="UP001169862">
    <property type="component" value="Unassembled WGS sequence"/>
</dbReference>
<dbReference type="InterPro" id="IPR012902">
    <property type="entry name" value="N_methyl_site"/>
</dbReference>
<dbReference type="Pfam" id="PF16732">
    <property type="entry name" value="ComP_DUS"/>
    <property type="match status" value="1"/>
</dbReference>
<sequence>MPHKSKGFTLIELMITVAIIGILAAIAYPAYQNFVLKSWRESAKGCLLELSQAMERGFSTSSPMAYTNTIPGLACTSDSGMDSRYTFAFSVNTTTTYTITATPSGAQAGDDCGTLSMDHTGSRGASSGSNCW</sequence>